<protein>
    <submittedName>
        <fullName evidence="2">DUF3990 domain-containing protein</fullName>
    </submittedName>
</protein>
<name>A0ABR7F160_9FIRM</name>
<gene>
    <name evidence="2" type="ORF">H8S00_01695</name>
</gene>
<sequence>MEMKRLYHGTYGCIKKPDLQHSRLNIDFGPGFYLTEDEKMAAKWACNKKQSFVNYYDVDMSDLKVCDLGLTKEWLHFIIECRGDYEVQLDYKSYDVIKGPVADDKMFRTISDYEDGYITAQEAIQLLNAGGFSTQYCFRTDKAINKLKFCKVREIKEQEKQRTLEETKQDRQKMEALVKKFKEDRKPKFRR</sequence>
<dbReference type="Proteomes" id="UP000597877">
    <property type="component" value="Unassembled WGS sequence"/>
</dbReference>
<evidence type="ECO:0000313" key="2">
    <source>
        <dbReference type="EMBL" id="MBC5666709.1"/>
    </source>
</evidence>
<proteinExistence type="predicted"/>
<dbReference type="EMBL" id="JACOOZ010000001">
    <property type="protein sequence ID" value="MBC5666709.1"/>
    <property type="molecule type" value="Genomic_DNA"/>
</dbReference>
<dbReference type="RefSeq" id="WP_186839852.1">
    <property type="nucleotide sequence ID" value="NZ_JACOOZ010000001.1"/>
</dbReference>
<evidence type="ECO:0000313" key="3">
    <source>
        <dbReference type="Proteomes" id="UP000597877"/>
    </source>
</evidence>
<comment type="caution">
    <text evidence="2">The sequence shown here is derived from an EMBL/GenBank/DDBJ whole genome shotgun (WGS) entry which is preliminary data.</text>
</comment>
<evidence type="ECO:0000256" key="1">
    <source>
        <dbReference type="SAM" id="Coils"/>
    </source>
</evidence>
<accession>A0ABR7F160</accession>
<reference evidence="2 3" key="1">
    <citation type="submission" date="2020-08" db="EMBL/GenBank/DDBJ databases">
        <title>Genome public.</title>
        <authorList>
            <person name="Liu C."/>
            <person name="Sun Q."/>
        </authorList>
    </citation>
    <scope>NUCLEOTIDE SEQUENCE [LARGE SCALE GENOMIC DNA]</scope>
    <source>
        <strain evidence="2 3">BX4</strain>
    </source>
</reference>
<keyword evidence="1" id="KW-0175">Coiled coil</keyword>
<dbReference type="Pfam" id="PF13151">
    <property type="entry name" value="DUF3990"/>
    <property type="match status" value="1"/>
</dbReference>
<feature type="coiled-coil region" evidence="1">
    <location>
        <begin position="157"/>
        <end position="184"/>
    </location>
</feature>
<organism evidence="2 3">
    <name type="scientific">Eubacterium segne</name>
    <dbReference type="NCBI Taxonomy" id="2763045"/>
    <lineage>
        <taxon>Bacteria</taxon>
        <taxon>Bacillati</taxon>
        <taxon>Bacillota</taxon>
        <taxon>Clostridia</taxon>
        <taxon>Eubacteriales</taxon>
        <taxon>Eubacteriaceae</taxon>
        <taxon>Eubacterium</taxon>
    </lineage>
</organism>
<dbReference type="InterPro" id="IPR025051">
    <property type="entry name" value="DUF3990"/>
</dbReference>
<keyword evidence="3" id="KW-1185">Reference proteome</keyword>